<sequence length="229" mass="24986">MATDGRVSKVAPKLSSDSRFKALEEVVKLVVDPITLDDASRTAQTCLQHVVIKCHVPAKAQEDVRVEQRNDVFMESNTNKKTKAVKKMARAAHVVSLGKGKDIVVLPYVLVVKSGSHVAVSIVDSQINHEGIFNLRVSLNSNLLKKGLGDGRKGLMVHKNASRKGLGLSPTKLVRRISESLDADGEGGSSCIQQQKKLDSDSYSLMEHSSEDDEHSLAESEEARFVTKQ</sequence>
<name>A0ABR2R1W9_9ROSI</name>
<proteinExistence type="predicted"/>
<keyword evidence="3" id="KW-1185">Reference proteome</keyword>
<dbReference type="EMBL" id="JBBPBN010000028">
    <property type="protein sequence ID" value="KAK9006859.1"/>
    <property type="molecule type" value="Genomic_DNA"/>
</dbReference>
<protein>
    <submittedName>
        <fullName evidence="2">Uncharacterized protein</fullName>
    </submittedName>
</protein>
<evidence type="ECO:0000313" key="3">
    <source>
        <dbReference type="Proteomes" id="UP001396334"/>
    </source>
</evidence>
<reference evidence="2 3" key="1">
    <citation type="journal article" date="2024" name="G3 (Bethesda)">
        <title>Genome assembly of Hibiscus sabdariffa L. provides insights into metabolisms of medicinal natural products.</title>
        <authorList>
            <person name="Kim T."/>
        </authorList>
    </citation>
    <scope>NUCLEOTIDE SEQUENCE [LARGE SCALE GENOMIC DNA]</scope>
    <source>
        <strain evidence="2">TK-2024</strain>
        <tissue evidence="2">Old leaves</tissue>
    </source>
</reference>
<accession>A0ABR2R1W9</accession>
<gene>
    <name evidence="2" type="ORF">V6N11_019190</name>
</gene>
<comment type="caution">
    <text evidence="2">The sequence shown here is derived from an EMBL/GenBank/DDBJ whole genome shotgun (WGS) entry which is preliminary data.</text>
</comment>
<feature type="compositionally biased region" description="Basic and acidic residues" evidence="1">
    <location>
        <begin position="215"/>
        <end position="229"/>
    </location>
</feature>
<dbReference type="Proteomes" id="UP001396334">
    <property type="component" value="Unassembled WGS sequence"/>
</dbReference>
<feature type="region of interest" description="Disordered" evidence="1">
    <location>
        <begin position="182"/>
        <end position="229"/>
    </location>
</feature>
<organism evidence="2 3">
    <name type="scientific">Hibiscus sabdariffa</name>
    <name type="common">roselle</name>
    <dbReference type="NCBI Taxonomy" id="183260"/>
    <lineage>
        <taxon>Eukaryota</taxon>
        <taxon>Viridiplantae</taxon>
        <taxon>Streptophyta</taxon>
        <taxon>Embryophyta</taxon>
        <taxon>Tracheophyta</taxon>
        <taxon>Spermatophyta</taxon>
        <taxon>Magnoliopsida</taxon>
        <taxon>eudicotyledons</taxon>
        <taxon>Gunneridae</taxon>
        <taxon>Pentapetalae</taxon>
        <taxon>rosids</taxon>
        <taxon>malvids</taxon>
        <taxon>Malvales</taxon>
        <taxon>Malvaceae</taxon>
        <taxon>Malvoideae</taxon>
        <taxon>Hibiscus</taxon>
    </lineage>
</organism>
<evidence type="ECO:0000313" key="2">
    <source>
        <dbReference type="EMBL" id="KAK9006859.1"/>
    </source>
</evidence>
<evidence type="ECO:0000256" key="1">
    <source>
        <dbReference type="SAM" id="MobiDB-lite"/>
    </source>
</evidence>